<evidence type="ECO:0000313" key="2">
    <source>
        <dbReference type="Proteomes" id="UP000800040"/>
    </source>
</evidence>
<dbReference type="AlphaFoldDB" id="A0A6A5JY75"/>
<evidence type="ECO:0000313" key="1">
    <source>
        <dbReference type="EMBL" id="KAF1829101.1"/>
    </source>
</evidence>
<name>A0A6A5JY75_9PLEO</name>
<dbReference type="Proteomes" id="UP000800040">
    <property type="component" value="Unassembled WGS sequence"/>
</dbReference>
<keyword evidence="2" id="KW-1185">Reference proteome</keyword>
<proteinExistence type="predicted"/>
<dbReference type="PANTHER" id="PTHR10622:SF10">
    <property type="entry name" value="HET DOMAIN-CONTAINING PROTEIN"/>
    <property type="match status" value="1"/>
</dbReference>
<reference evidence="1" key="1">
    <citation type="submission" date="2020-01" db="EMBL/GenBank/DDBJ databases">
        <authorList>
            <consortium name="DOE Joint Genome Institute"/>
            <person name="Haridas S."/>
            <person name="Albert R."/>
            <person name="Binder M."/>
            <person name="Bloem J."/>
            <person name="Labutti K."/>
            <person name="Salamov A."/>
            <person name="Andreopoulos B."/>
            <person name="Baker S.E."/>
            <person name="Barry K."/>
            <person name="Bills G."/>
            <person name="Bluhm B.H."/>
            <person name="Cannon C."/>
            <person name="Castanera R."/>
            <person name="Culley D.E."/>
            <person name="Daum C."/>
            <person name="Ezra D."/>
            <person name="Gonzalez J.B."/>
            <person name="Henrissat B."/>
            <person name="Kuo A."/>
            <person name="Liang C."/>
            <person name="Lipzen A."/>
            <person name="Lutzoni F."/>
            <person name="Magnuson J."/>
            <person name="Mondo S."/>
            <person name="Nolan M."/>
            <person name="Ohm R."/>
            <person name="Pangilinan J."/>
            <person name="Park H.-J."/>
            <person name="Ramirez L."/>
            <person name="Alfaro M."/>
            <person name="Sun H."/>
            <person name="Tritt A."/>
            <person name="Yoshinaga Y."/>
            <person name="Zwiers L.-H."/>
            <person name="Turgeon B.G."/>
            <person name="Goodwin S.B."/>
            <person name="Spatafora J.W."/>
            <person name="Crous P.W."/>
            <person name="Grigoriev I.V."/>
        </authorList>
    </citation>
    <scope>NUCLEOTIDE SEQUENCE</scope>
    <source>
        <strain evidence="1">P77</strain>
    </source>
</reference>
<organism evidence="1 2">
    <name type="scientific">Decorospora gaudefroyi</name>
    <dbReference type="NCBI Taxonomy" id="184978"/>
    <lineage>
        <taxon>Eukaryota</taxon>
        <taxon>Fungi</taxon>
        <taxon>Dikarya</taxon>
        <taxon>Ascomycota</taxon>
        <taxon>Pezizomycotina</taxon>
        <taxon>Dothideomycetes</taxon>
        <taxon>Pleosporomycetidae</taxon>
        <taxon>Pleosporales</taxon>
        <taxon>Pleosporineae</taxon>
        <taxon>Pleosporaceae</taxon>
        <taxon>Decorospora</taxon>
    </lineage>
</organism>
<dbReference type="PANTHER" id="PTHR10622">
    <property type="entry name" value="HET DOMAIN-CONTAINING PROTEIN"/>
    <property type="match status" value="1"/>
</dbReference>
<accession>A0A6A5JY75</accession>
<evidence type="ECO:0008006" key="3">
    <source>
        <dbReference type="Google" id="ProtNLM"/>
    </source>
</evidence>
<sequence>MWLLNTRTLELTYFVGECPEYAILSHRWEEEELLFQDLTKNPLAIRIAQRDPNVGLPRYKGLALWPPKINSSGYGLIAAVSTSRALQNYKKPSTPCSNGSKCLRHEQLSQITGIAPSAVAPHALRGDAFSDVCAAAKMPWAAHREVSRAEDEAYCLLGLCNISLPLLYGERGINAFRRLQQAIYEREADSTLFLFTLGIGEHFTSLFADTAKQFCNALECQTHDRFWVYFPCFPRHILYSELPPATRWRDTSEDDHFVRLVRQGVMVKLSTITYDPALRELELIRDTPHDATNSLGPYTKNISHDDCLALLPWIYPGDKMQVLGIGLQQSYDGNFLRDRSAPVLISQAWVAEHKSVTKTLLVRDNSIRYPGNRQLGLRLDFSSSTCEVVSWKLPWKSSSALNDQATFYIPHYTISHWGDDLVTLRVSTSRLPGVAVVCVLRGNHHNESEAQLQNAEIVRQSWSSDTLEPPLEPPQVLLTDPKCYDRLTIVLPSSGARIHVALRRLAILTADHRQEVFGSQRYHEVVVSTRYRVDVEYAENTSSPLER</sequence>
<dbReference type="EMBL" id="ML975467">
    <property type="protein sequence ID" value="KAF1829101.1"/>
    <property type="molecule type" value="Genomic_DNA"/>
</dbReference>
<gene>
    <name evidence="1" type="ORF">BDW02DRAFT_583967</name>
</gene>
<protein>
    <recommendedName>
        <fullName evidence="3">Heterokaryon incompatibility domain-containing protein</fullName>
    </recommendedName>
</protein>